<evidence type="ECO:0000256" key="1">
    <source>
        <dbReference type="SAM" id="MobiDB-lite"/>
    </source>
</evidence>
<proteinExistence type="predicted"/>
<protein>
    <recommendedName>
        <fullName evidence="5">Lipoprotein</fullName>
    </recommendedName>
</protein>
<sequence>MRTALVRRTVLTASAVSLALLATACGGDKSDTKKDDKASAGARRLRRPRPPRGRRTRS</sequence>
<feature type="compositionally biased region" description="Basic and acidic residues" evidence="1">
    <location>
        <begin position="28"/>
        <end position="38"/>
    </location>
</feature>
<evidence type="ECO:0000256" key="2">
    <source>
        <dbReference type="SAM" id="SignalP"/>
    </source>
</evidence>
<organism evidence="3 4">
    <name type="scientific">Streptomyces caledonius</name>
    <dbReference type="NCBI Taxonomy" id="3134107"/>
    <lineage>
        <taxon>Bacteria</taxon>
        <taxon>Bacillati</taxon>
        <taxon>Actinomycetota</taxon>
        <taxon>Actinomycetes</taxon>
        <taxon>Kitasatosporales</taxon>
        <taxon>Streptomycetaceae</taxon>
        <taxon>Streptomyces</taxon>
    </lineage>
</organism>
<feature type="signal peptide" evidence="2">
    <location>
        <begin position="1"/>
        <end position="24"/>
    </location>
</feature>
<dbReference type="PROSITE" id="PS51257">
    <property type="entry name" value="PROKAR_LIPOPROTEIN"/>
    <property type="match status" value="1"/>
</dbReference>
<reference evidence="3 4" key="1">
    <citation type="submission" date="2024-03" db="EMBL/GenBank/DDBJ databases">
        <title>Novel Streptomyces species of biotechnological and ecological value are a feature of Machair soil.</title>
        <authorList>
            <person name="Prole J.R."/>
            <person name="Goodfellow M."/>
            <person name="Allenby N."/>
            <person name="Ward A.C."/>
        </authorList>
    </citation>
    <scope>NUCLEOTIDE SEQUENCE [LARGE SCALE GENOMIC DNA]</scope>
    <source>
        <strain evidence="3 4">MS1.HAVA.3</strain>
    </source>
</reference>
<name>A0ABU8U4S2_9ACTN</name>
<evidence type="ECO:0008006" key="5">
    <source>
        <dbReference type="Google" id="ProtNLM"/>
    </source>
</evidence>
<dbReference type="Proteomes" id="UP001382904">
    <property type="component" value="Unassembled WGS sequence"/>
</dbReference>
<feature type="region of interest" description="Disordered" evidence="1">
    <location>
        <begin position="25"/>
        <end position="58"/>
    </location>
</feature>
<evidence type="ECO:0000313" key="4">
    <source>
        <dbReference type="Proteomes" id="UP001382904"/>
    </source>
</evidence>
<dbReference type="EMBL" id="JBBKAM010000002">
    <property type="protein sequence ID" value="MEJ8642873.1"/>
    <property type="molecule type" value="Genomic_DNA"/>
</dbReference>
<gene>
    <name evidence="3" type="ORF">WKI68_18740</name>
</gene>
<feature type="chain" id="PRO_5045530942" description="Lipoprotein" evidence="2">
    <location>
        <begin position="25"/>
        <end position="58"/>
    </location>
</feature>
<keyword evidence="4" id="KW-1185">Reference proteome</keyword>
<evidence type="ECO:0000313" key="3">
    <source>
        <dbReference type="EMBL" id="MEJ8642873.1"/>
    </source>
</evidence>
<feature type="compositionally biased region" description="Basic residues" evidence="1">
    <location>
        <begin position="43"/>
        <end position="58"/>
    </location>
</feature>
<comment type="caution">
    <text evidence="3">The sequence shown here is derived from an EMBL/GenBank/DDBJ whole genome shotgun (WGS) entry which is preliminary data.</text>
</comment>
<keyword evidence="2" id="KW-0732">Signal</keyword>
<accession>A0ABU8U4S2</accession>